<dbReference type="PANTHER" id="PTHR38590">
    <property type="entry name" value="BLL0828 PROTEIN"/>
    <property type="match status" value="1"/>
</dbReference>
<accession>A0A7U3ZIQ0</accession>
<dbReference type="PANTHER" id="PTHR38590:SF1">
    <property type="entry name" value="BLL0828 PROTEIN"/>
    <property type="match status" value="1"/>
</dbReference>
<dbReference type="AlphaFoldDB" id="A0A7U3ZIQ0"/>
<name>A0A7U3ZIQ0_RUNSL</name>
<keyword evidence="3" id="KW-1185">Reference proteome</keyword>
<dbReference type="RefSeq" id="WP_013927277.1">
    <property type="nucleotide sequence ID" value="NC_015703.1"/>
</dbReference>
<dbReference type="Pfam" id="PF04480">
    <property type="entry name" value="DUF559"/>
    <property type="match status" value="1"/>
</dbReference>
<dbReference type="Proteomes" id="UP000000493">
    <property type="component" value="Chromosome"/>
</dbReference>
<dbReference type="CDD" id="cd01038">
    <property type="entry name" value="Endonuclease_DUF559"/>
    <property type="match status" value="1"/>
</dbReference>
<evidence type="ECO:0000259" key="1">
    <source>
        <dbReference type="Pfam" id="PF04480"/>
    </source>
</evidence>
<feature type="domain" description="DUF559" evidence="1">
    <location>
        <begin position="25"/>
        <end position="127"/>
    </location>
</feature>
<evidence type="ECO:0000313" key="2">
    <source>
        <dbReference type="EMBL" id="AEI47961.1"/>
    </source>
</evidence>
<organism evidence="2 3">
    <name type="scientific">Runella slithyformis (strain ATCC 29530 / DSM 19594 / LMG 11500 / NCIMB 11436 / LSU 4)</name>
    <dbReference type="NCBI Taxonomy" id="761193"/>
    <lineage>
        <taxon>Bacteria</taxon>
        <taxon>Pseudomonadati</taxon>
        <taxon>Bacteroidota</taxon>
        <taxon>Cytophagia</taxon>
        <taxon>Cytophagales</taxon>
        <taxon>Spirosomataceae</taxon>
        <taxon>Runella</taxon>
    </lineage>
</organism>
<dbReference type="InterPro" id="IPR011335">
    <property type="entry name" value="Restrct_endonuc-II-like"/>
</dbReference>
<dbReference type="SUPFAM" id="SSF52980">
    <property type="entry name" value="Restriction endonuclease-like"/>
    <property type="match status" value="1"/>
</dbReference>
<dbReference type="KEGG" id="rsi:Runsl_1536"/>
<dbReference type="EMBL" id="CP002859">
    <property type="protein sequence ID" value="AEI47961.1"/>
    <property type="molecule type" value="Genomic_DNA"/>
</dbReference>
<sequence>MENASKPVRPQDYPFFYEAKVSTFQNAAHLRQTSTETEKMLWERLRNRKLENLKFRRQHCIHQFIADIYCNELKLVIELDGSIHHLKDVAQYDDYRERMIKEFGLNVLRITNEEVHSDIESVLQKIKDCKTLSKKEN</sequence>
<gene>
    <name evidence="2" type="ordered locus">Runsl_1536</name>
</gene>
<protein>
    <recommendedName>
        <fullName evidence="1">DUF559 domain-containing protein</fullName>
    </recommendedName>
</protein>
<dbReference type="InterPro" id="IPR007569">
    <property type="entry name" value="DUF559"/>
</dbReference>
<dbReference type="InterPro" id="IPR047216">
    <property type="entry name" value="Endonuclease_DUF559_bact"/>
</dbReference>
<evidence type="ECO:0000313" key="3">
    <source>
        <dbReference type="Proteomes" id="UP000000493"/>
    </source>
</evidence>
<proteinExistence type="predicted"/>
<reference evidence="2 3" key="2">
    <citation type="journal article" date="2012" name="Stand. Genomic Sci.">
        <title>Complete genome sequence of the aquatic bacterium Runella slithyformis type strain (LSU 4(T)).</title>
        <authorList>
            <person name="Copeland A."/>
            <person name="Zhang X."/>
            <person name="Misra M."/>
            <person name="Lapidus A."/>
            <person name="Nolan M."/>
            <person name="Lucas S."/>
            <person name="Deshpande S."/>
            <person name="Cheng J.F."/>
            <person name="Tapia R."/>
            <person name="Goodwin L.A."/>
            <person name="Pitluck S."/>
            <person name="Liolios K."/>
            <person name="Pagani I."/>
            <person name="Ivanova N."/>
            <person name="Mikhailova N."/>
            <person name="Pati A."/>
            <person name="Chen A."/>
            <person name="Palaniappan K."/>
            <person name="Land M."/>
            <person name="Hauser L."/>
            <person name="Pan C."/>
            <person name="Jeffries C.D."/>
            <person name="Detter J.C."/>
            <person name="Brambilla E.M."/>
            <person name="Rohde M."/>
            <person name="Djao O.D."/>
            <person name="Goker M."/>
            <person name="Sikorski J."/>
            <person name="Tindall B.J."/>
            <person name="Woyke T."/>
            <person name="Bristow J."/>
            <person name="Eisen J.A."/>
            <person name="Markowitz V."/>
            <person name="Hugenholtz P."/>
            <person name="Kyrpides N.C."/>
            <person name="Klenk H.P."/>
            <person name="Mavromatis K."/>
        </authorList>
    </citation>
    <scope>NUCLEOTIDE SEQUENCE [LARGE SCALE GENOMIC DNA]</scope>
    <source>
        <strain evidence="3">ATCC 29530 / DSM 19594 / LMG 11500 / NCIMB 11436 / LSU 4</strain>
    </source>
</reference>
<dbReference type="Gene3D" id="3.40.960.10">
    <property type="entry name" value="VSR Endonuclease"/>
    <property type="match status" value="1"/>
</dbReference>
<reference evidence="3" key="1">
    <citation type="submission" date="2011-06" db="EMBL/GenBank/DDBJ databases">
        <title>The complete genome of chromosome of Runella slithyformis DSM 19594.</title>
        <authorList>
            <consortium name="US DOE Joint Genome Institute (JGI-PGF)"/>
            <person name="Lucas S."/>
            <person name="Han J."/>
            <person name="Lapidus A."/>
            <person name="Bruce D."/>
            <person name="Goodwin L."/>
            <person name="Pitluck S."/>
            <person name="Peters L."/>
            <person name="Kyrpides N."/>
            <person name="Mavromatis K."/>
            <person name="Ivanova N."/>
            <person name="Ovchinnikova G."/>
            <person name="Zhang X."/>
            <person name="Misra M."/>
            <person name="Detter J.C."/>
            <person name="Tapia R."/>
            <person name="Han C."/>
            <person name="Land M."/>
            <person name="Hauser L."/>
            <person name="Markowitz V."/>
            <person name="Cheng J.-F."/>
            <person name="Hugenholtz P."/>
            <person name="Woyke T."/>
            <person name="Wu D."/>
            <person name="Tindall B."/>
            <person name="Faehrich R."/>
            <person name="Brambilla E."/>
            <person name="Klenk H.-P."/>
            <person name="Eisen J.A."/>
        </authorList>
    </citation>
    <scope>NUCLEOTIDE SEQUENCE [LARGE SCALE GENOMIC DNA]</scope>
    <source>
        <strain evidence="3">ATCC 29530 / DSM 19594 / LMG 11500 / NCIMB 11436 / LSU 4</strain>
    </source>
</reference>